<proteinExistence type="predicted"/>
<evidence type="ECO:0000313" key="1">
    <source>
        <dbReference type="EMBL" id="PMD24235.1"/>
    </source>
</evidence>
<reference evidence="1 2" key="1">
    <citation type="submission" date="2016-05" db="EMBL/GenBank/DDBJ databases">
        <title>A degradative enzymes factory behind the ericoid mycorrhizal symbiosis.</title>
        <authorList>
            <consortium name="DOE Joint Genome Institute"/>
            <person name="Martino E."/>
            <person name="Morin E."/>
            <person name="Grelet G."/>
            <person name="Kuo A."/>
            <person name="Kohler A."/>
            <person name="Daghino S."/>
            <person name="Barry K."/>
            <person name="Choi C."/>
            <person name="Cichocki N."/>
            <person name="Clum A."/>
            <person name="Copeland A."/>
            <person name="Hainaut M."/>
            <person name="Haridas S."/>
            <person name="Labutti K."/>
            <person name="Lindquist E."/>
            <person name="Lipzen A."/>
            <person name="Khouja H.-R."/>
            <person name="Murat C."/>
            <person name="Ohm R."/>
            <person name="Olson A."/>
            <person name="Spatafora J."/>
            <person name="Veneault-Fourrey C."/>
            <person name="Henrissat B."/>
            <person name="Grigoriev I."/>
            <person name="Martin F."/>
            <person name="Perotto S."/>
        </authorList>
    </citation>
    <scope>NUCLEOTIDE SEQUENCE [LARGE SCALE GENOMIC DNA]</scope>
    <source>
        <strain evidence="1 2">UAMH 7357</strain>
    </source>
</reference>
<evidence type="ECO:0000313" key="2">
    <source>
        <dbReference type="Proteomes" id="UP000235672"/>
    </source>
</evidence>
<sequence>MRSLSARPSFLQFSDPLRSVSIDYIVGFPGLPSPRVTQCFAVIPTSNGFKRLRTGEIARGGLYSSIDGRLVDSSSTLKPHYLVFTHQVRGIGAGRRPYGSALRYGKDPLAGHRRAVCRGPPDERRQATPQESGPIIGNRNLSWKPSCQAPLQSQKDLWFHCEARTEVSSARKYAYRPIVSLCACPSFSSHILDTLDSLVTVPVRPRFRIDEPLTPVLAYSRSGTIDPLLS</sequence>
<dbReference type="Proteomes" id="UP000235672">
    <property type="component" value="Unassembled WGS sequence"/>
</dbReference>
<accession>A0A2J6QD88</accession>
<dbReference type="AlphaFoldDB" id="A0A2J6QD88"/>
<organism evidence="1 2">
    <name type="scientific">Hyaloscypha hepaticicola</name>
    <dbReference type="NCBI Taxonomy" id="2082293"/>
    <lineage>
        <taxon>Eukaryota</taxon>
        <taxon>Fungi</taxon>
        <taxon>Dikarya</taxon>
        <taxon>Ascomycota</taxon>
        <taxon>Pezizomycotina</taxon>
        <taxon>Leotiomycetes</taxon>
        <taxon>Helotiales</taxon>
        <taxon>Hyaloscyphaceae</taxon>
        <taxon>Hyaloscypha</taxon>
    </lineage>
</organism>
<gene>
    <name evidence="1" type="ORF">NA56DRAFT_700711</name>
</gene>
<protein>
    <submittedName>
        <fullName evidence="1">Uncharacterized protein</fullName>
    </submittedName>
</protein>
<keyword evidence="2" id="KW-1185">Reference proteome</keyword>
<dbReference type="EMBL" id="KZ613473">
    <property type="protein sequence ID" value="PMD24235.1"/>
    <property type="molecule type" value="Genomic_DNA"/>
</dbReference>
<name>A0A2J6QD88_9HELO</name>